<dbReference type="EMBL" id="REGN01007530">
    <property type="protein sequence ID" value="RNA06000.1"/>
    <property type="molecule type" value="Genomic_DNA"/>
</dbReference>
<comment type="caution">
    <text evidence="1">The sequence shown here is derived from an EMBL/GenBank/DDBJ whole genome shotgun (WGS) entry which is preliminary data.</text>
</comment>
<accession>A0A3M7Q3G7</accession>
<reference evidence="1 2" key="1">
    <citation type="journal article" date="2018" name="Sci. Rep.">
        <title>Genomic signatures of local adaptation to the degree of environmental predictability in rotifers.</title>
        <authorList>
            <person name="Franch-Gras L."/>
            <person name="Hahn C."/>
            <person name="Garcia-Roger E.M."/>
            <person name="Carmona M.J."/>
            <person name="Serra M."/>
            <person name="Gomez A."/>
        </authorList>
    </citation>
    <scope>NUCLEOTIDE SEQUENCE [LARGE SCALE GENOMIC DNA]</scope>
    <source>
        <strain evidence="1">HYR1</strain>
    </source>
</reference>
<evidence type="ECO:0000313" key="2">
    <source>
        <dbReference type="Proteomes" id="UP000276133"/>
    </source>
</evidence>
<keyword evidence="2" id="KW-1185">Reference proteome</keyword>
<sequence length="67" mass="7933">MHGLKPEFWFLVHASLCKASWVNSTKRFDVFDFKEAFSRHFSSRIVLLINNQKKWISQFSLNKLVSS</sequence>
<protein>
    <submittedName>
        <fullName evidence="1">Uncharacterized protein</fullName>
    </submittedName>
</protein>
<organism evidence="1 2">
    <name type="scientific">Brachionus plicatilis</name>
    <name type="common">Marine rotifer</name>
    <name type="synonym">Brachionus muelleri</name>
    <dbReference type="NCBI Taxonomy" id="10195"/>
    <lineage>
        <taxon>Eukaryota</taxon>
        <taxon>Metazoa</taxon>
        <taxon>Spiralia</taxon>
        <taxon>Gnathifera</taxon>
        <taxon>Rotifera</taxon>
        <taxon>Eurotatoria</taxon>
        <taxon>Monogononta</taxon>
        <taxon>Pseudotrocha</taxon>
        <taxon>Ploima</taxon>
        <taxon>Brachionidae</taxon>
        <taxon>Brachionus</taxon>
    </lineage>
</organism>
<name>A0A3M7Q3G7_BRAPC</name>
<gene>
    <name evidence="1" type="ORF">BpHYR1_036629</name>
</gene>
<proteinExistence type="predicted"/>
<dbReference type="AlphaFoldDB" id="A0A3M7Q3G7"/>
<dbReference type="Proteomes" id="UP000276133">
    <property type="component" value="Unassembled WGS sequence"/>
</dbReference>
<evidence type="ECO:0000313" key="1">
    <source>
        <dbReference type="EMBL" id="RNA06000.1"/>
    </source>
</evidence>